<accession>A0A6C0F684</accession>
<proteinExistence type="predicted"/>
<dbReference type="AlphaFoldDB" id="A0A6C0F684"/>
<reference evidence="1" key="1">
    <citation type="journal article" date="2020" name="Nature">
        <title>Giant virus diversity and host interactions through global metagenomics.</title>
        <authorList>
            <person name="Schulz F."/>
            <person name="Roux S."/>
            <person name="Paez-Espino D."/>
            <person name="Jungbluth S."/>
            <person name="Walsh D.A."/>
            <person name="Denef V.J."/>
            <person name="McMahon K.D."/>
            <person name="Konstantinidis K.T."/>
            <person name="Eloe-Fadrosh E.A."/>
            <person name="Kyrpides N.C."/>
            <person name="Woyke T."/>
        </authorList>
    </citation>
    <scope>NUCLEOTIDE SEQUENCE</scope>
    <source>
        <strain evidence="1">GVMAG-S-ERX555931-87</strain>
    </source>
</reference>
<organism evidence="1">
    <name type="scientific">viral metagenome</name>
    <dbReference type="NCBI Taxonomy" id="1070528"/>
    <lineage>
        <taxon>unclassified sequences</taxon>
        <taxon>metagenomes</taxon>
        <taxon>organismal metagenomes</taxon>
    </lineage>
</organism>
<sequence length="225" mass="25074">MTEVNNLFQNGYAGGVKSDVSNVQLQQCSENDISDFKLQIKSSLNSDPATIDYQTRASLGPGNYNIDNMYGCDCSLEKAREVQLSQPSVNFNGGKGWMGENGCLIDTDSDLRFEVSTNKKYINQLDAGMNVGFFGRGPHDVDTESKIRDSLIVSEDRPCNVLSGVSTYDLNVTPMIDKLRNEIQNTQNIIPEDNLDTWIRGGLPSRQIARNQEYISRWQSAKAEN</sequence>
<protein>
    <submittedName>
        <fullName evidence="1">Uncharacterized protein</fullName>
    </submittedName>
</protein>
<name>A0A6C0F684_9ZZZZ</name>
<dbReference type="EMBL" id="MN738741">
    <property type="protein sequence ID" value="QHT36371.1"/>
    <property type="molecule type" value="Genomic_DNA"/>
</dbReference>
<evidence type="ECO:0000313" key="1">
    <source>
        <dbReference type="EMBL" id="QHT36371.1"/>
    </source>
</evidence>